<reference evidence="1 2" key="1">
    <citation type="submission" date="2020-08" db="EMBL/GenBank/DDBJ databases">
        <title>Genomic Encyclopedia of Type Strains, Phase IV (KMG-IV): sequencing the most valuable type-strain genomes for metagenomic binning, comparative biology and taxonomic classification.</title>
        <authorList>
            <person name="Goeker M."/>
        </authorList>
    </citation>
    <scope>NUCLEOTIDE SEQUENCE [LARGE SCALE GENOMIC DNA]</scope>
    <source>
        <strain evidence="1 2">DSM 5391</strain>
    </source>
</reference>
<dbReference type="Proteomes" id="UP000531594">
    <property type="component" value="Unassembled WGS sequence"/>
</dbReference>
<name>A0A7X0LXE0_9BACI</name>
<dbReference type="EMBL" id="JACHGK010000011">
    <property type="protein sequence ID" value="MBB6446427.1"/>
    <property type="molecule type" value="Genomic_DNA"/>
</dbReference>
<sequence length="194" mass="22940">MKKVAAKQQRIENILLSLKKQSYLTRKQIQTIHRLGGDRNANRILNDMSEYLHSFRHGMEKVYYLSKSGRERIKCEIVRKKTPQIQHFLLRNQLWIYLKCPSSWKNEMKIMADDVSIVSDAMFYHGKIPVFVEVDVSQPIVKNKAKIDKYRRLKEISKQDFVLIWVTELESRRARLNALCGGLKSRVYTLKEIN</sequence>
<dbReference type="AlphaFoldDB" id="A0A7X0LXE0"/>
<protein>
    <recommendedName>
        <fullName evidence="3">Replication-relaxation</fullName>
    </recommendedName>
</protein>
<keyword evidence="2" id="KW-1185">Reference proteome</keyword>
<dbReference type="Pfam" id="PF13814">
    <property type="entry name" value="Replic_Relax"/>
    <property type="match status" value="1"/>
</dbReference>
<evidence type="ECO:0008006" key="3">
    <source>
        <dbReference type="Google" id="ProtNLM"/>
    </source>
</evidence>
<gene>
    <name evidence="1" type="ORF">HNR53_003086</name>
</gene>
<evidence type="ECO:0000313" key="2">
    <source>
        <dbReference type="Proteomes" id="UP000531594"/>
    </source>
</evidence>
<comment type="caution">
    <text evidence="1">The sequence shown here is derived from an EMBL/GenBank/DDBJ whole genome shotgun (WGS) entry which is preliminary data.</text>
</comment>
<proteinExistence type="predicted"/>
<accession>A0A7X0LXE0</accession>
<dbReference type="InterPro" id="IPR025855">
    <property type="entry name" value="Replic_Relax"/>
</dbReference>
<organism evidence="1 2">
    <name type="scientific">Bacillus benzoevorans</name>
    <dbReference type="NCBI Taxonomy" id="1456"/>
    <lineage>
        <taxon>Bacteria</taxon>
        <taxon>Bacillati</taxon>
        <taxon>Bacillota</taxon>
        <taxon>Bacilli</taxon>
        <taxon>Bacillales</taxon>
        <taxon>Bacillaceae</taxon>
        <taxon>Bacillus</taxon>
    </lineage>
</organism>
<dbReference type="RefSeq" id="WP_184527435.1">
    <property type="nucleotide sequence ID" value="NZ_JACHGK010000011.1"/>
</dbReference>
<evidence type="ECO:0000313" key="1">
    <source>
        <dbReference type="EMBL" id="MBB6446427.1"/>
    </source>
</evidence>